<dbReference type="InterPro" id="IPR023214">
    <property type="entry name" value="HAD_sf"/>
</dbReference>
<dbReference type="PANTHER" id="PTHR19288:SF46">
    <property type="entry name" value="HALOACID DEHALOGENASE-LIKE HYDROLASE DOMAIN-CONTAINING PROTEIN 2"/>
    <property type="match status" value="1"/>
</dbReference>
<dbReference type="NCBIfam" id="TIGR01460">
    <property type="entry name" value="HAD-SF-IIA"/>
    <property type="match status" value="1"/>
</dbReference>
<dbReference type="OrthoDB" id="148966at2"/>
<evidence type="ECO:0000313" key="1">
    <source>
        <dbReference type="EMBL" id="SLN53953.1"/>
    </source>
</evidence>
<gene>
    <name evidence="1" type="ORF">PEL8287_02869</name>
</gene>
<name>A0A1Y5T4P9_9RHOB</name>
<dbReference type="GO" id="GO:0016791">
    <property type="term" value="F:phosphatase activity"/>
    <property type="evidence" value="ECO:0007669"/>
    <property type="project" value="TreeGrafter"/>
</dbReference>
<protein>
    <submittedName>
        <fullName evidence="1">UMP phosphatase</fullName>
    </submittedName>
</protein>
<organism evidence="1 2">
    <name type="scientific">Roseovarius litorisediminis</name>
    <dbReference type="NCBI Taxonomy" id="1312363"/>
    <lineage>
        <taxon>Bacteria</taxon>
        <taxon>Pseudomonadati</taxon>
        <taxon>Pseudomonadota</taxon>
        <taxon>Alphaproteobacteria</taxon>
        <taxon>Rhodobacterales</taxon>
        <taxon>Roseobacteraceae</taxon>
        <taxon>Roseovarius</taxon>
    </lineage>
</organism>
<proteinExistence type="predicted"/>
<dbReference type="PANTHER" id="PTHR19288">
    <property type="entry name" value="4-NITROPHENYLPHOSPHATASE-RELATED"/>
    <property type="match status" value="1"/>
</dbReference>
<accession>A0A1Y5T4P9</accession>
<dbReference type="GO" id="GO:0005737">
    <property type="term" value="C:cytoplasm"/>
    <property type="evidence" value="ECO:0007669"/>
    <property type="project" value="TreeGrafter"/>
</dbReference>
<dbReference type="Gene3D" id="3.40.50.1000">
    <property type="entry name" value="HAD superfamily/HAD-like"/>
    <property type="match status" value="2"/>
</dbReference>
<sequence>MKTTQAIFERYEAIRPRLPLMKALGTMNEINSLNDIVNEVDAFVFDAFGVLNVGETPIPGAGQRLQELREAGCAIRVLTNAASYDKSGAIAKFRRLGLVLEDDEIITSRDATLGALDRRHWGVIAAPEDKLDDVLYSKTRLADAAKDYDAVEGFLFLSSIDWNDGRQLLLQASLENHPRPLLIANADLVAPRDDGFSLEPGYYGHQIADRTGAEVRFFGKPFAEVFEMAQTSLSGVAPDRIAMCGDSLHTDILGAAAMGWRSVLVTRDGLFAGHDVGVYARDSGITADWKLARI</sequence>
<dbReference type="SUPFAM" id="SSF56784">
    <property type="entry name" value="HAD-like"/>
    <property type="match status" value="1"/>
</dbReference>
<dbReference type="Pfam" id="PF13242">
    <property type="entry name" value="Hydrolase_like"/>
    <property type="match status" value="1"/>
</dbReference>
<reference evidence="1 2" key="1">
    <citation type="submission" date="2017-03" db="EMBL/GenBank/DDBJ databases">
        <authorList>
            <person name="Afonso C.L."/>
            <person name="Miller P.J."/>
            <person name="Scott M.A."/>
            <person name="Spackman E."/>
            <person name="Goraichik I."/>
            <person name="Dimitrov K.M."/>
            <person name="Suarez D.L."/>
            <person name="Swayne D.E."/>
        </authorList>
    </citation>
    <scope>NUCLEOTIDE SEQUENCE [LARGE SCALE GENOMIC DNA]</scope>
    <source>
        <strain evidence="1 2">CECT 8287</strain>
    </source>
</reference>
<keyword evidence="2" id="KW-1185">Reference proteome</keyword>
<dbReference type="RefSeq" id="WP_085893091.1">
    <property type="nucleotide sequence ID" value="NZ_FWFL01000007.1"/>
</dbReference>
<dbReference type="EMBL" id="FWFL01000007">
    <property type="protein sequence ID" value="SLN53953.1"/>
    <property type="molecule type" value="Genomic_DNA"/>
</dbReference>
<dbReference type="InterPro" id="IPR036412">
    <property type="entry name" value="HAD-like_sf"/>
</dbReference>
<dbReference type="InterPro" id="IPR006357">
    <property type="entry name" value="HAD-SF_hydro_IIA"/>
</dbReference>
<dbReference type="Proteomes" id="UP000193827">
    <property type="component" value="Unassembled WGS sequence"/>
</dbReference>
<dbReference type="Pfam" id="PF13344">
    <property type="entry name" value="Hydrolase_6"/>
    <property type="match status" value="1"/>
</dbReference>
<evidence type="ECO:0000313" key="2">
    <source>
        <dbReference type="Proteomes" id="UP000193827"/>
    </source>
</evidence>
<dbReference type="AlphaFoldDB" id="A0A1Y5T4P9"/>